<name>A0AAF0DIH6_9EURO</name>
<protein>
    <submittedName>
        <fullName evidence="2">Flocculation suppression protein</fullName>
    </submittedName>
</protein>
<evidence type="ECO:0000256" key="1">
    <source>
        <dbReference type="SAM" id="MobiDB-lite"/>
    </source>
</evidence>
<sequence>MNRVLEPPSRNPFTGPVDMSTESRSIPVLSASISPSDPMPGDPMDVSPPASAAMGPPSQSSPEVEQGPTSHTNGNTGESGASQNTAAGQPTGAAAAAQQPKVVQTAFIHKLYR</sequence>
<dbReference type="AlphaFoldDB" id="A0AAF0DIH6"/>
<feature type="region of interest" description="Disordered" evidence="1">
    <location>
        <begin position="1"/>
        <end position="101"/>
    </location>
</feature>
<evidence type="ECO:0000313" key="2">
    <source>
        <dbReference type="EMBL" id="WEW59394.1"/>
    </source>
</evidence>
<dbReference type="EMBL" id="CP120629">
    <property type="protein sequence ID" value="WEW59394.1"/>
    <property type="molecule type" value="Genomic_DNA"/>
</dbReference>
<keyword evidence="3" id="KW-1185">Reference proteome</keyword>
<accession>A0AAF0DIH6</accession>
<feature type="compositionally biased region" description="Polar residues" evidence="1">
    <location>
        <begin position="67"/>
        <end position="85"/>
    </location>
</feature>
<evidence type="ECO:0000313" key="3">
    <source>
        <dbReference type="Proteomes" id="UP001219355"/>
    </source>
</evidence>
<feature type="compositionally biased region" description="Low complexity" evidence="1">
    <location>
        <begin position="86"/>
        <end position="101"/>
    </location>
</feature>
<dbReference type="Proteomes" id="UP001219355">
    <property type="component" value="Chromosome 3"/>
</dbReference>
<organism evidence="2 3">
    <name type="scientific">Emydomyces testavorans</name>
    <dbReference type="NCBI Taxonomy" id="2070801"/>
    <lineage>
        <taxon>Eukaryota</taxon>
        <taxon>Fungi</taxon>
        <taxon>Dikarya</taxon>
        <taxon>Ascomycota</taxon>
        <taxon>Pezizomycotina</taxon>
        <taxon>Eurotiomycetes</taxon>
        <taxon>Eurotiomycetidae</taxon>
        <taxon>Onygenales</taxon>
        <taxon>Nannizziopsiaceae</taxon>
        <taxon>Emydomyces</taxon>
    </lineage>
</organism>
<gene>
    <name evidence="2" type="primary">SFL1_1</name>
    <name evidence="2" type="ORF">PRK78_004865</name>
</gene>
<reference evidence="2" key="1">
    <citation type="submission" date="2023-03" db="EMBL/GenBank/DDBJ databases">
        <title>Emydomyces testavorans Genome Sequence.</title>
        <authorList>
            <person name="Hoyer L."/>
        </authorList>
    </citation>
    <scope>NUCLEOTIDE SEQUENCE</scope>
    <source>
        <strain evidence="2">16-2883</strain>
    </source>
</reference>
<proteinExistence type="predicted"/>
<feature type="compositionally biased region" description="Low complexity" evidence="1">
    <location>
        <begin position="42"/>
        <end position="62"/>
    </location>
</feature>